<name>A0A9P8V662_9PEZI</name>
<dbReference type="PANTHER" id="PTHR43377:SF12">
    <property type="entry name" value="BINDING ROSSMANN FOLD OXIDOREDUCTASE, PUTATIVE (AFU_ORTHOLOGUE AFUA_3G11840)-RELATED"/>
    <property type="match status" value="1"/>
</dbReference>
<dbReference type="InterPro" id="IPR051450">
    <property type="entry name" value="Gfo/Idh/MocA_Oxidoreductases"/>
</dbReference>
<sequence>MSPPRVIIIGGGSRGHAYGKSIRKFTDGIVAAIAEPVPFKRAEFGTSFIWGSAEPSEGQDFSHWEEFLEYETNRRARVAAGEENVPPGVDAAFICVLDEMHREVIVGLAPLGLHIMCEKPLATTLNDCLDMYDALNKSGSLFSIGHVLRYSPHNILLRKLLLSDRVIGDIVSVEHTEPVGWWHFAHSYVRGNWRRESTTAPSLLTKSCHDVDLLLWMLSAPFKSGTGEFHLPSKVTSTGSLHGYRKSRKPVAAGTATNCMSCPLGDQGCKYSAKNIYLGPKLAGLGSNNRGWPTKIVAPEIEDAPMELAVQMMTAKLREDYSEHTPDAQVAARPWFGRCVFESDNDVCDDQFVTFTWDDEPSVTEPGKTKFSKQATLHMAASTKKICDRYSYIYGTEGQIHADSTTITIEDFNTGETTTHVPTVEDSHHGGGDIGLSRQFISAVDKVKNEGWDVEKAQNEFMGCSLEEAVRSHAVVFAAEESRRDGKVIDWKAWWARAEQARKGANGHANGSNGRTNGYTNGRTNGHA</sequence>
<dbReference type="AlphaFoldDB" id="A0A9P8V662"/>
<evidence type="ECO:0000259" key="2">
    <source>
        <dbReference type="Pfam" id="PF01408"/>
    </source>
</evidence>
<feature type="compositionally biased region" description="Polar residues" evidence="1">
    <location>
        <begin position="509"/>
        <end position="528"/>
    </location>
</feature>
<dbReference type="PANTHER" id="PTHR43377">
    <property type="entry name" value="BILIVERDIN REDUCTASE A"/>
    <property type="match status" value="1"/>
</dbReference>
<dbReference type="Gene3D" id="3.30.360.10">
    <property type="entry name" value="Dihydrodipicolinate Reductase, domain 2"/>
    <property type="match status" value="2"/>
</dbReference>
<comment type="caution">
    <text evidence="3">The sequence shown here is derived from an EMBL/GenBank/DDBJ whole genome shotgun (WGS) entry which is preliminary data.</text>
</comment>
<dbReference type="OrthoDB" id="2129491at2759"/>
<reference evidence="3" key="1">
    <citation type="journal article" date="2021" name="Nat. Commun.">
        <title>Genetic determinants of endophytism in the Arabidopsis root mycobiome.</title>
        <authorList>
            <person name="Mesny F."/>
            <person name="Miyauchi S."/>
            <person name="Thiergart T."/>
            <person name="Pickel B."/>
            <person name="Atanasova L."/>
            <person name="Karlsson M."/>
            <person name="Huettel B."/>
            <person name="Barry K.W."/>
            <person name="Haridas S."/>
            <person name="Chen C."/>
            <person name="Bauer D."/>
            <person name="Andreopoulos W."/>
            <person name="Pangilinan J."/>
            <person name="LaButti K."/>
            <person name="Riley R."/>
            <person name="Lipzen A."/>
            <person name="Clum A."/>
            <person name="Drula E."/>
            <person name="Henrissat B."/>
            <person name="Kohler A."/>
            <person name="Grigoriev I.V."/>
            <person name="Martin F.M."/>
            <person name="Hacquard S."/>
        </authorList>
    </citation>
    <scope>NUCLEOTIDE SEQUENCE</scope>
    <source>
        <strain evidence="3">MPI-SDFR-AT-0117</strain>
    </source>
</reference>
<evidence type="ECO:0000313" key="3">
    <source>
        <dbReference type="EMBL" id="KAH6676963.1"/>
    </source>
</evidence>
<dbReference type="Gene3D" id="3.40.50.720">
    <property type="entry name" value="NAD(P)-binding Rossmann-like Domain"/>
    <property type="match status" value="1"/>
</dbReference>
<evidence type="ECO:0000256" key="1">
    <source>
        <dbReference type="SAM" id="MobiDB-lite"/>
    </source>
</evidence>
<dbReference type="GO" id="GO:0000166">
    <property type="term" value="F:nucleotide binding"/>
    <property type="evidence" value="ECO:0007669"/>
    <property type="project" value="InterPro"/>
</dbReference>
<dbReference type="EMBL" id="JAGSXJ010000023">
    <property type="protein sequence ID" value="KAH6676963.1"/>
    <property type="molecule type" value="Genomic_DNA"/>
</dbReference>
<dbReference type="Proteomes" id="UP000770015">
    <property type="component" value="Unassembled WGS sequence"/>
</dbReference>
<dbReference type="InterPro" id="IPR000683">
    <property type="entry name" value="Gfo/Idh/MocA-like_OxRdtase_N"/>
</dbReference>
<gene>
    <name evidence="3" type="ORF">F5X68DRAFT_213652</name>
</gene>
<protein>
    <submittedName>
        <fullName evidence="3">Streptomycin biosynthesis protein StrI</fullName>
    </submittedName>
</protein>
<dbReference type="InterPro" id="IPR036291">
    <property type="entry name" value="NAD(P)-bd_dom_sf"/>
</dbReference>
<accession>A0A9P8V662</accession>
<evidence type="ECO:0000313" key="4">
    <source>
        <dbReference type="Proteomes" id="UP000770015"/>
    </source>
</evidence>
<organism evidence="3 4">
    <name type="scientific">Plectosphaerella plurivora</name>
    <dbReference type="NCBI Taxonomy" id="936078"/>
    <lineage>
        <taxon>Eukaryota</taxon>
        <taxon>Fungi</taxon>
        <taxon>Dikarya</taxon>
        <taxon>Ascomycota</taxon>
        <taxon>Pezizomycotina</taxon>
        <taxon>Sordariomycetes</taxon>
        <taxon>Hypocreomycetidae</taxon>
        <taxon>Glomerellales</taxon>
        <taxon>Plectosphaerellaceae</taxon>
        <taxon>Plectosphaerella</taxon>
    </lineage>
</organism>
<proteinExistence type="predicted"/>
<dbReference type="SUPFAM" id="SSF51735">
    <property type="entry name" value="NAD(P)-binding Rossmann-fold domains"/>
    <property type="match status" value="1"/>
</dbReference>
<feature type="domain" description="Gfo/Idh/MocA-like oxidoreductase N-terminal" evidence="2">
    <location>
        <begin position="5"/>
        <end position="146"/>
    </location>
</feature>
<dbReference type="SUPFAM" id="SSF55347">
    <property type="entry name" value="Glyceraldehyde-3-phosphate dehydrogenase-like, C-terminal domain"/>
    <property type="match status" value="1"/>
</dbReference>
<feature type="region of interest" description="Disordered" evidence="1">
    <location>
        <begin position="502"/>
        <end position="528"/>
    </location>
</feature>
<dbReference type="Pfam" id="PF01408">
    <property type="entry name" value="GFO_IDH_MocA"/>
    <property type="match status" value="1"/>
</dbReference>
<keyword evidence="4" id="KW-1185">Reference proteome</keyword>